<dbReference type="OrthoDB" id="1436613at2759"/>
<accession>A0A6D2IPN0</accession>
<evidence type="ECO:0000259" key="1">
    <source>
        <dbReference type="PROSITE" id="PS50879"/>
    </source>
</evidence>
<dbReference type="AlphaFoldDB" id="A0A6D2IPN0"/>
<dbReference type="InterPro" id="IPR044730">
    <property type="entry name" value="RNase_H-like_dom_plant"/>
</dbReference>
<dbReference type="Proteomes" id="UP000467841">
    <property type="component" value="Unassembled WGS sequence"/>
</dbReference>
<dbReference type="InterPro" id="IPR012337">
    <property type="entry name" value="RNaseH-like_sf"/>
</dbReference>
<name>A0A6D2IPN0_9BRAS</name>
<dbReference type="Pfam" id="PF13966">
    <property type="entry name" value="zf-RVT"/>
    <property type="match status" value="1"/>
</dbReference>
<dbReference type="Gene3D" id="3.30.420.10">
    <property type="entry name" value="Ribonuclease H-like superfamily/Ribonuclease H"/>
    <property type="match status" value="1"/>
</dbReference>
<dbReference type="GO" id="GO:0003676">
    <property type="term" value="F:nucleic acid binding"/>
    <property type="evidence" value="ECO:0007669"/>
    <property type="project" value="InterPro"/>
</dbReference>
<feature type="domain" description="RNase H type-1" evidence="1">
    <location>
        <begin position="259"/>
        <end position="389"/>
    </location>
</feature>
<proteinExistence type="predicted"/>
<dbReference type="CDD" id="cd06222">
    <property type="entry name" value="RNase_H_like"/>
    <property type="match status" value="1"/>
</dbReference>
<dbReference type="InterPro" id="IPR002156">
    <property type="entry name" value="RNaseH_domain"/>
</dbReference>
<evidence type="ECO:0000313" key="3">
    <source>
        <dbReference type="Proteomes" id="UP000467841"/>
    </source>
</evidence>
<dbReference type="InterPro" id="IPR026960">
    <property type="entry name" value="RVT-Znf"/>
</dbReference>
<organism evidence="2 3">
    <name type="scientific">Microthlaspi erraticum</name>
    <dbReference type="NCBI Taxonomy" id="1685480"/>
    <lineage>
        <taxon>Eukaryota</taxon>
        <taxon>Viridiplantae</taxon>
        <taxon>Streptophyta</taxon>
        <taxon>Embryophyta</taxon>
        <taxon>Tracheophyta</taxon>
        <taxon>Spermatophyta</taxon>
        <taxon>Magnoliopsida</taxon>
        <taxon>eudicotyledons</taxon>
        <taxon>Gunneridae</taxon>
        <taxon>Pentapetalae</taxon>
        <taxon>rosids</taxon>
        <taxon>malvids</taxon>
        <taxon>Brassicales</taxon>
        <taxon>Brassicaceae</taxon>
        <taxon>Coluteocarpeae</taxon>
        <taxon>Microthlaspi</taxon>
    </lineage>
</organism>
<sequence length="423" mass="47848">MEVATTDVPEAYVGMKVCDLWIDGTGWDLGKIAPFISDDLKLELSAVVVDRVTGAGDRLAWNETPDGQFTVTSAYRFLSRDGIYKPDMENFFNRVWRVRAPERVRVFFWLVGNKGIMTNQERFRRHISESEICQVCKGGVESILHVLRDCLAMAGIWKRIVPRGKQQVFFAMSCMEWLFVDLNDNTATENGPWSTLFAIAVWWAWKWRCGNVFGDQTLWRDRVKFVKDYAKEIFLVGEGSVPVETGSRHDRLISWTPPMLGWIKLNSDGASRGNPGLATAGGVLRDGDGKWCGGFALNIGRCTAPLAELWGVYYGLCIAWDKQITRLEVEVDSSVVAGFLRQGIPDTHPLSFLVRLCHGFLSKDWEVRVTHVYREANHLADGLANYAFTLPLGLHTFDFVPPDLLSVLRDDECGVSRSRFIYM</sequence>
<dbReference type="PANTHER" id="PTHR47723:SF19">
    <property type="entry name" value="POLYNUCLEOTIDYL TRANSFERASE, RIBONUCLEASE H-LIKE SUPERFAMILY PROTEIN"/>
    <property type="match status" value="1"/>
</dbReference>
<dbReference type="Pfam" id="PF13456">
    <property type="entry name" value="RVT_3"/>
    <property type="match status" value="1"/>
</dbReference>
<reference evidence="2" key="1">
    <citation type="submission" date="2020-01" db="EMBL/GenBank/DDBJ databases">
        <authorList>
            <person name="Mishra B."/>
        </authorList>
    </citation>
    <scope>NUCLEOTIDE SEQUENCE [LARGE SCALE GENOMIC DNA]</scope>
</reference>
<dbReference type="SUPFAM" id="SSF53098">
    <property type="entry name" value="Ribonuclease H-like"/>
    <property type="match status" value="1"/>
</dbReference>
<dbReference type="PROSITE" id="PS50879">
    <property type="entry name" value="RNASE_H_1"/>
    <property type="match status" value="1"/>
</dbReference>
<protein>
    <recommendedName>
        <fullName evidence="1">RNase H type-1 domain-containing protein</fullName>
    </recommendedName>
</protein>
<dbReference type="InterPro" id="IPR036397">
    <property type="entry name" value="RNaseH_sf"/>
</dbReference>
<dbReference type="PANTHER" id="PTHR47723">
    <property type="entry name" value="OS05G0353850 PROTEIN"/>
    <property type="match status" value="1"/>
</dbReference>
<keyword evidence="3" id="KW-1185">Reference proteome</keyword>
<dbReference type="EMBL" id="CACVBM020001058">
    <property type="protein sequence ID" value="CAA7027590.1"/>
    <property type="molecule type" value="Genomic_DNA"/>
</dbReference>
<dbReference type="InterPro" id="IPR053151">
    <property type="entry name" value="RNase_H-like"/>
</dbReference>
<dbReference type="GO" id="GO:0004523">
    <property type="term" value="F:RNA-DNA hybrid ribonuclease activity"/>
    <property type="evidence" value="ECO:0007669"/>
    <property type="project" value="InterPro"/>
</dbReference>
<evidence type="ECO:0000313" key="2">
    <source>
        <dbReference type="EMBL" id="CAA7027590.1"/>
    </source>
</evidence>
<gene>
    <name evidence="2" type="ORF">MERR_LOCUS14825</name>
</gene>
<comment type="caution">
    <text evidence="2">The sequence shown here is derived from an EMBL/GenBank/DDBJ whole genome shotgun (WGS) entry which is preliminary data.</text>
</comment>